<protein>
    <submittedName>
        <fullName evidence="1">PQQ-binding-like beta-propeller repeat protein</fullName>
    </submittedName>
</protein>
<dbReference type="RefSeq" id="WP_267540143.1">
    <property type="nucleotide sequence ID" value="NZ_JAPNKA010000001.1"/>
</dbReference>
<dbReference type="InterPro" id="IPR018391">
    <property type="entry name" value="PQQ_b-propeller_rpt"/>
</dbReference>
<evidence type="ECO:0000313" key="2">
    <source>
        <dbReference type="Proteomes" id="UP001207654"/>
    </source>
</evidence>
<comment type="caution">
    <text evidence="1">The sequence shown here is derived from an EMBL/GenBank/DDBJ whole genome shotgun (WGS) entry which is preliminary data.</text>
</comment>
<dbReference type="Proteomes" id="UP001207654">
    <property type="component" value="Unassembled WGS sequence"/>
</dbReference>
<dbReference type="SMART" id="SM00564">
    <property type="entry name" value="PQQ"/>
    <property type="match status" value="3"/>
</dbReference>
<dbReference type="EMBL" id="JAPNKA010000001">
    <property type="protein sequence ID" value="MCY1081550.1"/>
    <property type="molecule type" value="Genomic_DNA"/>
</dbReference>
<keyword evidence="2" id="KW-1185">Reference proteome</keyword>
<dbReference type="InterPro" id="IPR011047">
    <property type="entry name" value="Quinoprotein_ADH-like_sf"/>
</dbReference>
<dbReference type="SUPFAM" id="SSF50998">
    <property type="entry name" value="Quinoprotein alcohol dehydrogenase-like"/>
    <property type="match status" value="1"/>
</dbReference>
<name>A0ABT4AIU4_9BACT</name>
<evidence type="ECO:0000313" key="1">
    <source>
        <dbReference type="EMBL" id="MCY1081550.1"/>
    </source>
</evidence>
<sequence length="712" mass="73952">MILRKVLGALLVLGALEGCKAPGSCEQDAECPQAQFCDKNVNMCFSNRYSALSITLSPPLQQNNFVGGGPLRVEGRLTLDPGSRPVYPAQLNLNVTPPNGTPTSITLQSTAEGTYSAEWTPPPGEGTYTLEVAHPESWGPRDTLQVKVDRTAPVLALQVPEAQPAAPKDGFSYADPQADKAWARDQTVTARVEVEEDPAGFDPADLRVVVKGHAGGTNVTDLTVNQVTTSCTKAYCGTVDVPLWRPGLEAFRGDFQLEVTAKDKVGNERSASGTIPVTRWKWVFDGATGPILSTPAIGDKGTIYFGTSDTNGKVFALNPEGTLKWQNPLGPVSGSPAVGRTSDGTDRVYVGAAPAVSGGVLFSLDGNNGNPTAQCPEEGRNLGWEPVVSGVAITSASPGPGFPSAETGIAITRQFTSPRFQPDFPGSCSSLGGQTALVGASVITKGADYYFSTFAPTLDPSPDAPPFDMFIDAFSFGSGGGVTTKQGYNTPNPRAPVTGMALVESNRGTLTLVAAGLTSPKQGGVEAHDATEGRSAAWRYPASFEGVAPVRNLAIGAGNVVFFGHEDSTGSAPLTAIDLFSTAPRASVPNAGSFPGSPVLGASGVLYTASATGPAAAIGEVSVWSANDLTLRWKLSDSVGRAQASPSLDCARQADGTPAAQPKGVLYVPGLDGRLYALVVDSPGLEKNAPWPKYQHDARNTGNVAMPITNCP</sequence>
<accession>A0ABT4AIU4</accession>
<organism evidence="1 2">
    <name type="scientific">Archangium lansingense</name>
    <dbReference type="NCBI Taxonomy" id="2995310"/>
    <lineage>
        <taxon>Bacteria</taxon>
        <taxon>Pseudomonadati</taxon>
        <taxon>Myxococcota</taxon>
        <taxon>Myxococcia</taxon>
        <taxon>Myxococcales</taxon>
        <taxon>Cystobacterineae</taxon>
        <taxon>Archangiaceae</taxon>
        <taxon>Archangium</taxon>
    </lineage>
</organism>
<gene>
    <name evidence="1" type="ORF">OV287_44565</name>
</gene>
<reference evidence="1 2" key="1">
    <citation type="submission" date="2022-11" db="EMBL/GenBank/DDBJ databases">
        <title>Minimal conservation of predation-associated metabolite biosynthetic gene clusters underscores biosynthetic potential of Myxococcota including descriptions for ten novel species: Archangium lansinium sp. nov., Myxococcus landrumus sp. nov., Nannocystis bai.</title>
        <authorList>
            <person name="Ahearne A."/>
            <person name="Stevens C."/>
            <person name="Phillips K."/>
        </authorList>
    </citation>
    <scope>NUCLEOTIDE SEQUENCE [LARGE SCALE GENOMIC DNA]</scope>
    <source>
        <strain evidence="1 2">MIWBW</strain>
    </source>
</reference>
<proteinExistence type="predicted"/>
<dbReference type="Gene3D" id="2.40.128.630">
    <property type="match status" value="1"/>
</dbReference>